<keyword evidence="3" id="KW-0326">Glycosidase</keyword>
<reference evidence="6" key="1">
    <citation type="submission" date="2019-03" db="EMBL/GenBank/DDBJ databases">
        <title>Flavobacterium sp.</title>
        <authorList>
            <person name="Kim H."/>
        </authorList>
    </citation>
    <scope>NUCLEOTIDE SEQUENCE [LARGE SCALE GENOMIC DNA]</scope>
    <source>
        <strain evidence="6">GS13</strain>
    </source>
</reference>
<dbReference type="PANTHER" id="PTHR30620:SF123">
    <property type="entry name" value="BETA-XYLOSIDASE"/>
    <property type="match status" value="1"/>
</dbReference>
<dbReference type="InterPro" id="IPR013783">
    <property type="entry name" value="Ig-like_fold"/>
</dbReference>
<dbReference type="OrthoDB" id="9805821at2"/>
<dbReference type="AlphaFoldDB" id="A0A4P6YFG4"/>
<evidence type="ECO:0000256" key="2">
    <source>
        <dbReference type="ARBA" id="ARBA00022801"/>
    </source>
</evidence>
<organism evidence="5 6">
    <name type="scientific">Flavobacterium nackdongense</name>
    <dbReference type="NCBI Taxonomy" id="2547394"/>
    <lineage>
        <taxon>Bacteria</taxon>
        <taxon>Pseudomonadati</taxon>
        <taxon>Bacteroidota</taxon>
        <taxon>Flavobacteriia</taxon>
        <taxon>Flavobacteriales</taxon>
        <taxon>Flavobacteriaceae</taxon>
        <taxon>Flavobacterium</taxon>
    </lineage>
</organism>
<dbReference type="InterPro" id="IPR002772">
    <property type="entry name" value="Glyco_hydro_3_C"/>
</dbReference>
<dbReference type="Gene3D" id="2.60.40.10">
    <property type="entry name" value="Immunoglobulins"/>
    <property type="match status" value="1"/>
</dbReference>
<sequence length="785" mass="86635">MKKTVYVLLFLFETCFISAQMPIYKDPKQPIDVRVSDLLSKMTLDEKVAQTMSIWQKRSEFLYDANGNFDIEKAKKNMSFGIGEINRPSENPNGSLNGSYGRNPKEMAAITNAIQKFFVNNTRLGIPVLFHEEALHGLPAKDATSFPQSIALASTWDDDLIKRIFTSVAAEVRSRGAHHVLAPVIDIARDPRWGRFEETYGEDPFLVSRMGVAAVKGFQGENTTNGIDKNHVMATLKHLTGHGQPEAGNNTSPANLGEREIREAFLPPFFAAIKEANAQSVMASYNEIDGVPSHANTFLLKKILKDEWGFKGLVVSDYGAISELQSRHHLTETQAEAGILAFKTGVDIETPDITTYQYLKPAIESGKLAIEILDETVSRILKAKFSMGLFENPYVDVANAEVVSNMESSKKLAKEAADKAIVLLQNNDVFLPLNLSKIKTVAVIGPNADRKQLGGYSDSPKYVITLLEGIKNKVGNKVKVSYAEGCRLIEENQWNRWYKDAITPTAETDNKARIEEAVKVAENADVIILALGSDEALNREGWAENHLGDRSSIELFGQQNELLNRLSKLGKPIVVTLFNGAPLAIQNVQEKAKSILECWYLGQEGGNAVADVLLGNVNPSGKLPATFPRTTGQIPAYYNHKPTARRGYHFEENSPLYNFGFGLSYTSFTYSKPVLNKNTIKIGESSSISVTVTNIGKTDGDEIVQMYIHDLVSSVTVPVKELKGFKRVLLKAGESKTITIDITPDTLSLWDLSMKYTVEAGDFEILVGSSSADKDLQKVILKVEN</sequence>
<dbReference type="InterPro" id="IPR036962">
    <property type="entry name" value="Glyco_hydro_3_N_sf"/>
</dbReference>
<keyword evidence="2 3" id="KW-0378">Hydrolase</keyword>
<comment type="similarity">
    <text evidence="1 3">Belongs to the glycosyl hydrolase 3 family.</text>
</comment>
<dbReference type="InterPro" id="IPR036881">
    <property type="entry name" value="Glyco_hydro_3_C_sf"/>
</dbReference>
<evidence type="ECO:0000256" key="3">
    <source>
        <dbReference type="RuleBase" id="RU361161"/>
    </source>
</evidence>
<dbReference type="Pfam" id="PF14310">
    <property type="entry name" value="Fn3-like"/>
    <property type="match status" value="1"/>
</dbReference>
<gene>
    <name evidence="5" type="ORF">E1750_10345</name>
</gene>
<dbReference type="InterPro" id="IPR026891">
    <property type="entry name" value="Fn3-like"/>
</dbReference>
<dbReference type="SUPFAM" id="SSF52279">
    <property type="entry name" value="Beta-D-glucan exohydrolase, C-terminal domain"/>
    <property type="match status" value="1"/>
</dbReference>
<dbReference type="PRINTS" id="PR00133">
    <property type="entry name" value="GLHYDRLASE3"/>
</dbReference>
<dbReference type="Proteomes" id="UP000291124">
    <property type="component" value="Chromosome"/>
</dbReference>
<dbReference type="FunFam" id="2.60.40.10:FF:000495">
    <property type="entry name" value="Periplasmic beta-glucosidase"/>
    <property type="match status" value="1"/>
</dbReference>
<dbReference type="InterPro" id="IPR051915">
    <property type="entry name" value="Cellulose_Degrad_GH3"/>
</dbReference>
<keyword evidence="6" id="KW-1185">Reference proteome</keyword>
<feature type="domain" description="Fibronectin type III-like" evidence="4">
    <location>
        <begin position="702"/>
        <end position="771"/>
    </location>
</feature>
<evidence type="ECO:0000256" key="1">
    <source>
        <dbReference type="ARBA" id="ARBA00005336"/>
    </source>
</evidence>
<evidence type="ECO:0000313" key="5">
    <source>
        <dbReference type="EMBL" id="QBN19183.1"/>
    </source>
</evidence>
<name>A0A4P6YFG4_9FLAO</name>
<dbReference type="EMBL" id="CP037933">
    <property type="protein sequence ID" value="QBN19183.1"/>
    <property type="molecule type" value="Genomic_DNA"/>
</dbReference>
<dbReference type="PANTHER" id="PTHR30620">
    <property type="entry name" value="PERIPLASMIC BETA-GLUCOSIDASE-RELATED"/>
    <property type="match status" value="1"/>
</dbReference>
<dbReference type="PROSITE" id="PS00775">
    <property type="entry name" value="GLYCOSYL_HYDROL_F3"/>
    <property type="match status" value="1"/>
</dbReference>
<dbReference type="SMART" id="SM01217">
    <property type="entry name" value="Fn3_like"/>
    <property type="match status" value="1"/>
</dbReference>
<dbReference type="Pfam" id="PF01915">
    <property type="entry name" value="Glyco_hydro_3_C"/>
    <property type="match status" value="1"/>
</dbReference>
<dbReference type="InterPro" id="IPR019800">
    <property type="entry name" value="Glyco_hydro_3_AS"/>
</dbReference>
<dbReference type="GO" id="GO:0008422">
    <property type="term" value="F:beta-glucosidase activity"/>
    <property type="evidence" value="ECO:0007669"/>
    <property type="project" value="TreeGrafter"/>
</dbReference>
<dbReference type="Pfam" id="PF00933">
    <property type="entry name" value="Glyco_hydro_3"/>
    <property type="match status" value="1"/>
</dbReference>
<dbReference type="Gene3D" id="3.40.50.1700">
    <property type="entry name" value="Glycoside hydrolase family 3 C-terminal domain"/>
    <property type="match status" value="1"/>
</dbReference>
<evidence type="ECO:0000259" key="4">
    <source>
        <dbReference type="SMART" id="SM01217"/>
    </source>
</evidence>
<dbReference type="InterPro" id="IPR001764">
    <property type="entry name" value="Glyco_hydro_3_N"/>
</dbReference>
<dbReference type="Gene3D" id="3.20.20.300">
    <property type="entry name" value="Glycoside hydrolase, family 3, N-terminal domain"/>
    <property type="match status" value="1"/>
</dbReference>
<dbReference type="SUPFAM" id="SSF51445">
    <property type="entry name" value="(Trans)glycosidases"/>
    <property type="match status" value="1"/>
</dbReference>
<accession>A0A4P6YFG4</accession>
<dbReference type="InterPro" id="IPR017853">
    <property type="entry name" value="GH"/>
</dbReference>
<protein>
    <submittedName>
        <fullName evidence="5">Beta-glucosidase</fullName>
    </submittedName>
</protein>
<dbReference type="GO" id="GO:0009251">
    <property type="term" value="P:glucan catabolic process"/>
    <property type="evidence" value="ECO:0007669"/>
    <property type="project" value="TreeGrafter"/>
</dbReference>
<evidence type="ECO:0000313" key="6">
    <source>
        <dbReference type="Proteomes" id="UP000291124"/>
    </source>
</evidence>
<dbReference type="KEGG" id="fnk:E1750_10345"/>
<proteinExistence type="inferred from homology"/>